<evidence type="ECO:0008006" key="4">
    <source>
        <dbReference type="Google" id="ProtNLM"/>
    </source>
</evidence>
<dbReference type="Proteomes" id="UP000197032">
    <property type="component" value="Unassembled WGS sequence"/>
</dbReference>
<dbReference type="RefSeq" id="WP_088554249.1">
    <property type="nucleotide sequence ID" value="NZ_BDGJ01000111.1"/>
</dbReference>
<accession>A0A1Z5HU04</accession>
<dbReference type="AlphaFoldDB" id="A0A1Z5HU04"/>
<feature type="signal peptide" evidence="1">
    <location>
        <begin position="1"/>
        <end position="24"/>
    </location>
</feature>
<comment type="caution">
    <text evidence="2">The sequence shown here is derived from an EMBL/GenBank/DDBJ whole genome shotgun (WGS) entry which is preliminary data.</text>
</comment>
<feature type="chain" id="PRO_5012373855" description="DUF2680 domain-containing protein" evidence="1">
    <location>
        <begin position="25"/>
        <end position="96"/>
    </location>
</feature>
<dbReference type="EMBL" id="BDGJ01000111">
    <property type="protein sequence ID" value="GAW93019.1"/>
    <property type="molecule type" value="Genomic_DNA"/>
</dbReference>
<reference evidence="3" key="1">
    <citation type="journal article" date="2017" name="Appl. Environ. Microbiol.">
        <title>Genomic Analysis of Calderihabitans maritimus KKC1, a Thermophilic, Hydrogenogenic, Carboxydotrophic Bacterium Isolated from Marine Sediment.</title>
        <authorList>
            <person name="Omae K."/>
            <person name="Yoneda Y."/>
            <person name="Fukuyama Y."/>
            <person name="Yoshida T."/>
            <person name="Sako Y."/>
        </authorList>
    </citation>
    <scope>NUCLEOTIDE SEQUENCE [LARGE SCALE GENOMIC DNA]</scope>
    <source>
        <strain evidence="3">KKC1</strain>
    </source>
</reference>
<organism evidence="2 3">
    <name type="scientific">Calderihabitans maritimus</name>
    <dbReference type="NCBI Taxonomy" id="1246530"/>
    <lineage>
        <taxon>Bacteria</taxon>
        <taxon>Bacillati</taxon>
        <taxon>Bacillota</taxon>
        <taxon>Clostridia</taxon>
        <taxon>Neomoorellales</taxon>
        <taxon>Calderihabitantaceae</taxon>
        <taxon>Calderihabitans</taxon>
    </lineage>
</organism>
<protein>
    <recommendedName>
        <fullName evidence="4">DUF2680 domain-containing protein</fullName>
    </recommendedName>
</protein>
<evidence type="ECO:0000313" key="3">
    <source>
        <dbReference type="Proteomes" id="UP000197032"/>
    </source>
</evidence>
<dbReference type="InterPro" id="IPR024485">
    <property type="entry name" value="DUF2680"/>
</dbReference>
<keyword evidence="1" id="KW-0732">Signal</keyword>
<name>A0A1Z5HU04_9FIRM</name>
<proteinExistence type="predicted"/>
<keyword evidence="3" id="KW-1185">Reference proteome</keyword>
<sequence length="96" mass="10930">MRKLLVLTLISLMVLLVTVPAALAAMTDQQKEEIDSLFQKILEIKQQIIQKYVEAGELTPEQGQWLQQHAEEMYQFHKANGFVNHCGGMGYSFGMM</sequence>
<dbReference type="OrthoDB" id="2084094at2"/>
<evidence type="ECO:0000256" key="1">
    <source>
        <dbReference type="SAM" id="SignalP"/>
    </source>
</evidence>
<dbReference type="Pfam" id="PF10925">
    <property type="entry name" value="DUF2680"/>
    <property type="match status" value="1"/>
</dbReference>
<gene>
    <name evidence="2" type="ORF">KKC1_21630</name>
</gene>
<evidence type="ECO:0000313" key="2">
    <source>
        <dbReference type="EMBL" id="GAW93019.1"/>
    </source>
</evidence>